<dbReference type="EnsemblPlants" id="ORUFI03G22960.1">
    <property type="protein sequence ID" value="ORUFI03G22960.1"/>
    <property type="gene ID" value="ORUFI03G22960"/>
</dbReference>
<evidence type="ECO:0000313" key="3">
    <source>
        <dbReference type="Proteomes" id="UP000008022"/>
    </source>
</evidence>
<feature type="region of interest" description="Disordered" evidence="1">
    <location>
        <begin position="186"/>
        <end position="213"/>
    </location>
</feature>
<feature type="compositionally biased region" description="Basic residues" evidence="1">
    <location>
        <begin position="85"/>
        <end position="95"/>
    </location>
</feature>
<dbReference type="Gramene" id="ORUFI03G22960.1">
    <property type="protein sequence ID" value="ORUFI03G22960.1"/>
    <property type="gene ID" value="ORUFI03G22960"/>
</dbReference>
<feature type="compositionally biased region" description="Basic and acidic residues" evidence="1">
    <location>
        <begin position="57"/>
        <end position="79"/>
    </location>
</feature>
<reference evidence="2" key="2">
    <citation type="submission" date="2015-06" db="UniProtKB">
        <authorList>
            <consortium name="EnsemblPlants"/>
        </authorList>
    </citation>
    <scope>IDENTIFICATION</scope>
</reference>
<evidence type="ECO:0000256" key="1">
    <source>
        <dbReference type="SAM" id="MobiDB-lite"/>
    </source>
</evidence>
<dbReference type="HOGENOM" id="CLU_822281_0_0_1"/>
<protein>
    <submittedName>
        <fullName evidence="2">Uncharacterized protein</fullName>
    </submittedName>
</protein>
<proteinExistence type="predicted"/>
<accession>A0A0E0NWV3</accession>
<feature type="region of interest" description="Disordered" evidence="1">
    <location>
        <begin position="1"/>
        <end position="121"/>
    </location>
</feature>
<dbReference type="Proteomes" id="UP000008022">
    <property type="component" value="Unassembled WGS sequence"/>
</dbReference>
<feature type="compositionally biased region" description="Basic and acidic residues" evidence="1">
    <location>
        <begin position="323"/>
        <end position="338"/>
    </location>
</feature>
<evidence type="ECO:0000313" key="2">
    <source>
        <dbReference type="EnsemblPlants" id="ORUFI03G22960.1"/>
    </source>
</evidence>
<dbReference type="AlphaFoldDB" id="A0A0E0NWV3"/>
<feature type="compositionally biased region" description="Low complexity" evidence="1">
    <location>
        <begin position="293"/>
        <end position="307"/>
    </location>
</feature>
<feature type="compositionally biased region" description="Basic and acidic residues" evidence="1">
    <location>
        <begin position="19"/>
        <end position="38"/>
    </location>
</feature>
<sequence>MVAVTWCGADEDGVGIEPGRGRGRDDGHAVDQLGEKSGARGGTASPGWGRRAAARQEQAREKRGGEAARHHRHGGEEPQRGGSRLGRRAAAKRHGITGMGRRATVRREQVGEKSGGGRERVGGARCDWRLIGEKSHGGARSLAKTGGSRGRPEECGAAGTRQGGVAMMAPAGHHCPSSLWPPVALHRSGPPHASSSLSPRVPDANVSPSTASPPPPLALAALPCTPPTGHCLLLALFRRAILVSSVLVSSSSAATTLAATGPPPLPSLPRQRAVEEAAAGDSAQRKEAKKKAATAAATRMRTSSSPLPHRRSSPPVGRPAACPDEHSERKMMKGEEGK</sequence>
<organism evidence="2 3">
    <name type="scientific">Oryza rufipogon</name>
    <name type="common">Brownbeard rice</name>
    <name type="synonym">Asian wild rice</name>
    <dbReference type="NCBI Taxonomy" id="4529"/>
    <lineage>
        <taxon>Eukaryota</taxon>
        <taxon>Viridiplantae</taxon>
        <taxon>Streptophyta</taxon>
        <taxon>Embryophyta</taxon>
        <taxon>Tracheophyta</taxon>
        <taxon>Spermatophyta</taxon>
        <taxon>Magnoliopsida</taxon>
        <taxon>Liliopsida</taxon>
        <taxon>Poales</taxon>
        <taxon>Poaceae</taxon>
        <taxon>BOP clade</taxon>
        <taxon>Oryzoideae</taxon>
        <taxon>Oryzeae</taxon>
        <taxon>Oryzinae</taxon>
        <taxon>Oryza</taxon>
    </lineage>
</organism>
<keyword evidence="3" id="KW-1185">Reference proteome</keyword>
<feature type="region of interest" description="Disordered" evidence="1">
    <location>
        <begin position="256"/>
        <end position="338"/>
    </location>
</feature>
<name>A0A0E0NWV3_ORYRU</name>
<reference evidence="3" key="1">
    <citation type="submission" date="2013-06" db="EMBL/GenBank/DDBJ databases">
        <authorList>
            <person name="Zhao Q."/>
        </authorList>
    </citation>
    <scope>NUCLEOTIDE SEQUENCE</scope>
    <source>
        <strain evidence="3">cv. W1943</strain>
    </source>
</reference>
<feature type="region of interest" description="Disordered" evidence="1">
    <location>
        <begin position="136"/>
        <end position="159"/>
    </location>
</feature>
<feature type="compositionally biased region" description="Basic and acidic residues" evidence="1">
    <location>
        <begin position="105"/>
        <end position="121"/>
    </location>
</feature>